<dbReference type="AlphaFoldDB" id="A0A383XQB8"/>
<sequence>MRWVAQTPNDAVLRSDLKASAVEQELWRASLHGAMSKLESTTAQVIMDRAVEHFSSASFIEILNPPASRHPLATGLMMSRGVIAVFDPSTGLFQLVAHSTCRGSHYRTNPKDVVRARALDIRYRMGLEAEVTSWFRELRSICKEQTQLRFGSVLRMIRPCIEQCIIATHLLRWRISLANELLISPRIIEKHGLPWLEPLFVRGLGDLLQAREAMPGVRSIATNEWLFAELLPRELSGIHRHRSDVLCAFSEDARYAEAIGQSVLARKPVVTAIAEVEHLPRAAVRKTIKLDEKLIFRLGGLKTSFALMSVLGSVQSERRAEILNVAAILGRLGTSGWRFPDLIVEEVRTNGTRWVASQTLEEATVKCEFASMLLLFGPLLSEFMGAEQVTPGGDSTFLRIGSPGLRRSLKLMKRSHALLRRMTAVLAPQLLDPDYFPMNCVRQLRTTRLRDGHGQALAASFDTEHSHQWETLAPRCCIDGFDFLPLSSYEELSEEASAMRHCVASPSYVRSASRGVREIMHVQQIGGSDKRKDGATLSLTKSIGESGSIVVSIEQLKGYRNRAVSSEMHAAARVYAEVAGNSLNTPSEVQRLVETSRETEFAGISPFEGAWSYMPEDLCSEWVSLVELTSVDSLKRGFLTATNKLRQHDGSVRIQRRDVVYELLEEHFLRFPSSG</sequence>
<proteinExistence type="predicted"/>
<reference evidence="1 2" key="1">
    <citation type="submission" date="2018-05" db="EMBL/GenBank/DDBJ databases">
        <title>Abyssibacter profundi OUC007T gen. nov., sp. nov, a marine bacterium isolated from seawater of the Mariana Trench.</title>
        <authorList>
            <person name="Zhou S."/>
        </authorList>
    </citation>
    <scope>NUCLEOTIDE SEQUENCE [LARGE SCALE GENOMIC DNA]</scope>
    <source>
        <strain evidence="1 2">OUC007</strain>
    </source>
</reference>
<dbReference type="Proteomes" id="UP000251800">
    <property type="component" value="Unassembled WGS sequence"/>
</dbReference>
<name>A0A383XQB8_9GAMM</name>
<gene>
    <name evidence="1" type="ORF">DEH80_15255</name>
</gene>
<dbReference type="Pfam" id="PF14284">
    <property type="entry name" value="PcfJ"/>
    <property type="match status" value="1"/>
</dbReference>
<comment type="caution">
    <text evidence="1">The sequence shown here is derived from an EMBL/GenBank/DDBJ whole genome shotgun (WGS) entry which is preliminary data.</text>
</comment>
<organism evidence="1 2">
    <name type="scientific">Abyssibacter profundi</name>
    <dbReference type="NCBI Taxonomy" id="2182787"/>
    <lineage>
        <taxon>Bacteria</taxon>
        <taxon>Pseudomonadati</taxon>
        <taxon>Pseudomonadota</taxon>
        <taxon>Gammaproteobacteria</taxon>
        <taxon>Chromatiales</taxon>
        <taxon>Oceanococcaceae</taxon>
        <taxon>Abyssibacter</taxon>
    </lineage>
</organism>
<evidence type="ECO:0000313" key="2">
    <source>
        <dbReference type="Proteomes" id="UP000251800"/>
    </source>
</evidence>
<accession>A0A383XQB8</accession>
<keyword evidence="2" id="KW-1185">Reference proteome</keyword>
<protein>
    <submittedName>
        <fullName evidence="1">Uncharacterized protein</fullName>
    </submittedName>
</protein>
<dbReference type="EMBL" id="QEQK01000017">
    <property type="protein sequence ID" value="PWN54822.1"/>
    <property type="molecule type" value="Genomic_DNA"/>
</dbReference>
<dbReference type="InterPro" id="IPR025586">
    <property type="entry name" value="PcfJ"/>
</dbReference>
<evidence type="ECO:0000313" key="1">
    <source>
        <dbReference type="EMBL" id="PWN54822.1"/>
    </source>
</evidence>